<gene>
    <name evidence="1" type="ORF">COEREDRAFT_12700</name>
</gene>
<dbReference type="SUPFAM" id="SSF50630">
    <property type="entry name" value="Acid proteases"/>
    <property type="match status" value="1"/>
</dbReference>
<evidence type="ECO:0000313" key="1">
    <source>
        <dbReference type="EMBL" id="PIA12507.1"/>
    </source>
</evidence>
<accession>A0A2G5B1B6</accession>
<proteinExistence type="predicted"/>
<dbReference type="InterPro" id="IPR021109">
    <property type="entry name" value="Peptidase_aspartic_dom_sf"/>
</dbReference>
<dbReference type="AlphaFoldDB" id="A0A2G5B1B6"/>
<dbReference type="Proteomes" id="UP000242474">
    <property type="component" value="Unassembled WGS sequence"/>
</dbReference>
<dbReference type="Pfam" id="PF13975">
    <property type="entry name" value="gag-asp_proteas"/>
    <property type="match status" value="1"/>
</dbReference>
<dbReference type="EMBL" id="KZ303728">
    <property type="protein sequence ID" value="PIA12507.1"/>
    <property type="molecule type" value="Genomic_DNA"/>
</dbReference>
<reference evidence="1 2" key="1">
    <citation type="journal article" date="2015" name="Genome Biol. Evol.">
        <title>Phylogenomic analyses indicate that early fungi evolved digesting cell walls of algal ancestors of land plants.</title>
        <authorList>
            <person name="Chang Y."/>
            <person name="Wang S."/>
            <person name="Sekimoto S."/>
            <person name="Aerts A.L."/>
            <person name="Choi C."/>
            <person name="Clum A."/>
            <person name="LaButti K.M."/>
            <person name="Lindquist E.A."/>
            <person name="Yee Ngan C."/>
            <person name="Ohm R.A."/>
            <person name="Salamov A.A."/>
            <person name="Grigoriev I.V."/>
            <person name="Spatafora J.W."/>
            <person name="Berbee M.L."/>
        </authorList>
    </citation>
    <scope>NUCLEOTIDE SEQUENCE [LARGE SCALE GENOMIC DNA]</scope>
    <source>
        <strain evidence="1 2">NRRL 1564</strain>
    </source>
</reference>
<organism evidence="1 2">
    <name type="scientific">Coemansia reversa (strain ATCC 12441 / NRRL 1564)</name>
    <dbReference type="NCBI Taxonomy" id="763665"/>
    <lineage>
        <taxon>Eukaryota</taxon>
        <taxon>Fungi</taxon>
        <taxon>Fungi incertae sedis</taxon>
        <taxon>Zoopagomycota</taxon>
        <taxon>Kickxellomycotina</taxon>
        <taxon>Kickxellomycetes</taxon>
        <taxon>Kickxellales</taxon>
        <taxon>Kickxellaceae</taxon>
        <taxon>Coemansia</taxon>
    </lineage>
</organism>
<protein>
    <submittedName>
        <fullName evidence="1">Uncharacterized protein</fullName>
    </submittedName>
</protein>
<name>A0A2G5B1B6_COERN</name>
<keyword evidence="2" id="KW-1185">Reference proteome</keyword>
<dbReference type="CDD" id="cd00303">
    <property type="entry name" value="retropepsin_like"/>
    <property type="match status" value="1"/>
</dbReference>
<dbReference type="Gene3D" id="2.40.70.10">
    <property type="entry name" value="Acid Proteases"/>
    <property type="match status" value="1"/>
</dbReference>
<evidence type="ECO:0000313" key="2">
    <source>
        <dbReference type="Proteomes" id="UP000242474"/>
    </source>
</evidence>
<sequence length="391" mass="43239">MAKQVAQLQEQLVAANKKMLQIQAQSGNNAQAQQSMTTDIARSQLFVQMAAMIPPLQTKEGKKSLAVGQWLESANQMMNEAQATDHQKVLVVLSKLPPISVLTRHYSGTISKLDAEAQCRFLHLPTDSESFEEFLAKFTTLSFQCGDKPEDQHVVRQLAVSLPMAVQQQLILNARGDENLKWGDVVALGRSQFRVASAMDVDALSAGRKAADLLDINKSAHHEVSPADQLLVDGHIRGHAIRTLVDNGSQISVMHPRICKRLRICTEKLASPQPTRMASGQAYKAAEEYCSIAIEYTEATVNVSCLVLAIAEDVIIGNDWLKHNAGVINCKSDIVEFRPRGKRQIICGNNAPKLLDKAKPLSIHGLELAQKNDKIDEWGWIHLDWPDCKEE</sequence>
<dbReference type="OrthoDB" id="437338at2759"/>